<sequence length="74" mass="8303">MACKFGDLDCIAILVGYIPVLDTQKLNKQNLLPYQVVQEDSLRKKVQELIDSSVFITVTKSTDNLDKSINKACQ</sequence>
<comment type="caution">
    <text evidence="1">The sequence shown here is derived from an EMBL/GenBank/DDBJ whole genome shotgun (WGS) entry which is preliminary data.</text>
</comment>
<feature type="non-terminal residue" evidence="1">
    <location>
        <position position="74"/>
    </location>
</feature>
<keyword evidence="2" id="KW-1185">Reference proteome</keyword>
<dbReference type="OrthoDB" id="7446186at2759"/>
<dbReference type="Proteomes" id="UP000194236">
    <property type="component" value="Unassembled WGS sequence"/>
</dbReference>
<proteinExistence type="predicted"/>
<name>A0A1Y3B4Z1_EURMA</name>
<dbReference type="AlphaFoldDB" id="A0A1Y3B4Z1"/>
<organism evidence="1 2">
    <name type="scientific">Euroglyphus maynei</name>
    <name type="common">Mayne's house dust mite</name>
    <dbReference type="NCBI Taxonomy" id="6958"/>
    <lineage>
        <taxon>Eukaryota</taxon>
        <taxon>Metazoa</taxon>
        <taxon>Ecdysozoa</taxon>
        <taxon>Arthropoda</taxon>
        <taxon>Chelicerata</taxon>
        <taxon>Arachnida</taxon>
        <taxon>Acari</taxon>
        <taxon>Acariformes</taxon>
        <taxon>Sarcoptiformes</taxon>
        <taxon>Astigmata</taxon>
        <taxon>Psoroptidia</taxon>
        <taxon>Analgoidea</taxon>
        <taxon>Pyroglyphidae</taxon>
        <taxon>Pyroglyphinae</taxon>
        <taxon>Euroglyphus</taxon>
    </lineage>
</organism>
<gene>
    <name evidence="1" type="ORF">BLA29_015313</name>
</gene>
<protein>
    <submittedName>
        <fullName evidence="1">Uncharacterized protein</fullName>
    </submittedName>
</protein>
<dbReference type="EMBL" id="MUJZ01039768">
    <property type="protein sequence ID" value="OTF75912.1"/>
    <property type="molecule type" value="Genomic_DNA"/>
</dbReference>
<reference evidence="1 2" key="1">
    <citation type="submission" date="2017-03" db="EMBL/GenBank/DDBJ databases">
        <title>Genome Survey of Euroglyphus maynei.</title>
        <authorList>
            <person name="Arlian L.G."/>
            <person name="Morgan M.S."/>
            <person name="Rider S.D."/>
        </authorList>
    </citation>
    <scope>NUCLEOTIDE SEQUENCE [LARGE SCALE GENOMIC DNA]</scope>
    <source>
        <strain evidence="1">Arlian Lab</strain>
        <tissue evidence="1">Whole body</tissue>
    </source>
</reference>
<accession>A0A1Y3B4Z1</accession>
<evidence type="ECO:0000313" key="1">
    <source>
        <dbReference type="EMBL" id="OTF75912.1"/>
    </source>
</evidence>
<evidence type="ECO:0000313" key="2">
    <source>
        <dbReference type="Proteomes" id="UP000194236"/>
    </source>
</evidence>